<comment type="caution">
    <text evidence="1">The sequence shown here is derived from an EMBL/GenBank/DDBJ whole genome shotgun (WGS) entry which is preliminary data.</text>
</comment>
<organism evidence="1 2">
    <name type="scientific">Tunturiibacter lichenicola</name>
    <dbReference type="NCBI Taxonomy" id="2051959"/>
    <lineage>
        <taxon>Bacteria</taxon>
        <taxon>Pseudomonadati</taxon>
        <taxon>Acidobacteriota</taxon>
        <taxon>Terriglobia</taxon>
        <taxon>Terriglobales</taxon>
        <taxon>Acidobacteriaceae</taxon>
        <taxon>Tunturiibacter</taxon>
    </lineage>
</organism>
<reference evidence="1 2" key="1">
    <citation type="submission" date="2020-07" db="EMBL/GenBank/DDBJ databases">
        <title>Genomic Encyclopedia of Type Strains, Phase IV (KMG-V): Genome sequencing to study the core and pangenomes of soil and plant-associated prokaryotes.</title>
        <authorList>
            <person name="Whitman W."/>
        </authorList>
    </citation>
    <scope>NUCLEOTIDE SEQUENCE [LARGE SCALE GENOMIC DNA]</scope>
    <source>
        <strain evidence="1 2">M8UP22</strain>
    </source>
</reference>
<dbReference type="AlphaFoldDB" id="A0A852VIP4"/>
<protein>
    <submittedName>
        <fullName evidence="1">Uncharacterized protein</fullName>
    </submittedName>
</protein>
<sequence length="118" mass="12791">MRTASGIIDARGKIIAGVVLITAGYSADGKYSHYLLVQSPVTFGDISLAAGSYVIGWQRGEDDLVVKFYEAVTGKEQGTVTAHRLATGSRVESFRIWPPSNNSILQIGRFAIPYVLEK</sequence>
<accession>A0A852VIP4</accession>
<dbReference type="Proteomes" id="UP000564385">
    <property type="component" value="Unassembled WGS sequence"/>
</dbReference>
<gene>
    <name evidence="1" type="ORF">HDF08_003111</name>
</gene>
<evidence type="ECO:0000313" key="1">
    <source>
        <dbReference type="EMBL" id="NYF91009.1"/>
    </source>
</evidence>
<evidence type="ECO:0000313" key="2">
    <source>
        <dbReference type="Proteomes" id="UP000564385"/>
    </source>
</evidence>
<name>A0A852VIP4_9BACT</name>
<dbReference type="EMBL" id="JACCCU010000002">
    <property type="protein sequence ID" value="NYF91009.1"/>
    <property type="molecule type" value="Genomic_DNA"/>
</dbReference>
<proteinExistence type="predicted"/>